<proteinExistence type="predicted"/>
<gene>
    <name evidence="1" type="ORF">K9V48_27770</name>
</gene>
<comment type="caution">
    <text evidence="1">The sequence shown here is derived from an EMBL/GenBank/DDBJ whole genome shotgun (WGS) entry which is preliminary data.</text>
</comment>
<reference evidence="1" key="1">
    <citation type="submission" date="2024-05" db="EMBL/GenBank/DDBJ databases">
        <title>Metabacillus sp. nov., isolated from the rhizosphere soil of tomato plants.</title>
        <authorList>
            <person name="Ma R."/>
        </authorList>
    </citation>
    <scope>NUCLEOTIDE SEQUENCE</scope>
    <source>
        <strain evidence="1">DBTR6</strain>
    </source>
</reference>
<keyword evidence="2" id="KW-1185">Reference proteome</keyword>
<organism evidence="1 2">
    <name type="scientific">Metabacillus rhizolycopersici</name>
    <dbReference type="NCBI Taxonomy" id="2875709"/>
    <lineage>
        <taxon>Bacteria</taxon>
        <taxon>Bacillati</taxon>
        <taxon>Bacillota</taxon>
        <taxon>Bacilli</taxon>
        <taxon>Bacillales</taxon>
        <taxon>Bacillaceae</taxon>
        <taxon>Metabacillus</taxon>
    </lineage>
</organism>
<accession>A0ABS7V0T8</accession>
<dbReference type="EMBL" id="JAIQUM010000185">
    <property type="protein sequence ID" value="MBZ5753888.1"/>
    <property type="molecule type" value="Genomic_DNA"/>
</dbReference>
<evidence type="ECO:0000313" key="2">
    <source>
        <dbReference type="Proteomes" id="UP001165287"/>
    </source>
</evidence>
<sequence>MWDANGGYTNNKKTILCCI</sequence>
<evidence type="ECO:0000313" key="1">
    <source>
        <dbReference type="EMBL" id="MBZ5753888.1"/>
    </source>
</evidence>
<name>A0ABS7V0T8_9BACI</name>
<dbReference type="RefSeq" id="WP_224142281.1">
    <property type="nucleotide sequence ID" value="NZ_JAIQUM010000185.1"/>
</dbReference>
<dbReference type="Proteomes" id="UP001165287">
    <property type="component" value="Unassembled WGS sequence"/>
</dbReference>
<protein>
    <submittedName>
        <fullName evidence="1">Uncharacterized protein</fullName>
    </submittedName>
</protein>